<gene>
    <name evidence="2" type="ORF">Syun_026500</name>
</gene>
<evidence type="ECO:0000313" key="2">
    <source>
        <dbReference type="EMBL" id="KAK9099455.1"/>
    </source>
</evidence>
<keyword evidence="3" id="KW-1185">Reference proteome</keyword>
<sequence>MENVDSLHFGNAHDADPPLGRREDWKKQTNFSLVLVSYCFCWSFMSDLCDLNEENILELADFTIDLLRSC</sequence>
<feature type="compositionally biased region" description="Basic and acidic residues" evidence="1">
    <location>
        <begin position="11"/>
        <end position="21"/>
    </location>
</feature>
<evidence type="ECO:0000313" key="3">
    <source>
        <dbReference type="Proteomes" id="UP001420932"/>
    </source>
</evidence>
<dbReference type="AlphaFoldDB" id="A0AAP0EWC3"/>
<organism evidence="2 3">
    <name type="scientific">Stephania yunnanensis</name>
    <dbReference type="NCBI Taxonomy" id="152371"/>
    <lineage>
        <taxon>Eukaryota</taxon>
        <taxon>Viridiplantae</taxon>
        <taxon>Streptophyta</taxon>
        <taxon>Embryophyta</taxon>
        <taxon>Tracheophyta</taxon>
        <taxon>Spermatophyta</taxon>
        <taxon>Magnoliopsida</taxon>
        <taxon>Ranunculales</taxon>
        <taxon>Menispermaceae</taxon>
        <taxon>Menispermoideae</taxon>
        <taxon>Cissampelideae</taxon>
        <taxon>Stephania</taxon>
    </lineage>
</organism>
<proteinExistence type="predicted"/>
<dbReference type="Proteomes" id="UP001420932">
    <property type="component" value="Unassembled WGS sequence"/>
</dbReference>
<protein>
    <submittedName>
        <fullName evidence="2">Uncharacterized protein</fullName>
    </submittedName>
</protein>
<name>A0AAP0EWC3_9MAGN</name>
<dbReference type="EMBL" id="JBBNAF010000011">
    <property type="protein sequence ID" value="KAK9099455.1"/>
    <property type="molecule type" value="Genomic_DNA"/>
</dbReference>
<feature type="region of interest" description="Disordered" evidence="1">
    <location>
        <begin position="1"/>
        <end position="21"/>
    </location>
</feature>
<comment type="caution">
    <text evidence="2">The sequence shown here is derived from an EMBL/GenBank/DDBJ whole genome shotgun (WGS) entry which is preliminary data.</text>
</comment>
<accession>A0AAP0EWC3</accession>
<reference evidence="2 3" key="1">
    <citation type="submission" date="2024-01" db="EMBL/GenBank/DDBJ databases">
        <title>Genome assemblies of Stephania.</title>
        <authorList>
            <person name="Yang L."/>
        </authorList>
    </citation>
    <scope>NUCLEOTIDE SEQUENCE [LARGE SCALE GENOMIC DNA]</scope>
    <source>
        <strain evidence="2">YNDBR</strain>
        <tissue evidence="2">Leaf</tissue>
    </source>
</reference>
<evidence type="ECO:0000256" key="1">
    <source>
        <dbReference type="SAM" id="MobiDB-lite"/>
    </source>
</evidence>